<name>A0ABW2ITY8_9GAMM</name>
<sequence>MAQSRQRSHLLRNLVIGLLVVILLYSLAGFLLLPWWLKQTLPEQLQQQMGWQADLAEVSSNPFALSVEVLNLSAQDGDNAKVVGFERLYINLSFFELVRGVIGFEAIELDEPFIRLDLLEDYSVNFARDFQAAGARENNRAAEQPGPEKDQPLPSLYFEQFIVRGGELLFRDFTQPGMTEFRVTPLDLSLTDLATWQRDDRSSDYHLQAALGEQTLEWQGDLSVTPLYSSGSLAITGVDHKTLGHFLAPYLPYDLRSGKLTLRSDYELQSGEVLYLSTHGGHLSVENLAVAPNTQSGQPRLTTANIVIDDIGFDLNAREASVGQITLEQPDVALARNKAGEIDWVAALAAFNATSESNDNNGSGQPGTQNPGAGAAEPVSDGPSFRWSLEGISVYGGRVLWQDQQPDSPADIALQQLSLSMGGISSDMEDPLSYQLQAALETGGSLSVNGQLTPQPFTLEAAVSGSDIVLAAFEPYLQESANLAVAGGTLGLDGNLDLDGQQEPLTGTFSGTAEIAGLSLQLPDSNEPLVSWKTLRLAPIEYNVHPARLEIGTVNLAQPVVNLVRNSNGAHNVEQIVPAPADADASRAPESRASEQDAEDQSRFIFRIAQLTIEEGVLDYTDRAVDPAFTTSLDQLNGTVTGLSNVPPQQGKVALTGRVGGGASVEFDGTIGALGSEQTSNLKLTMKDLSLPALSPYIGRYLGYGVDSGKLALDLDYEITGSQLEASNHIVMDRLGLGQSIASEQAVNAPVKLGLALLRDSKGTIEVNLPVSGNLDNPDFSVGQVVMGAFVNLLAKAATSPFSVLGSIADLAGLSGEELGQMRFEPGSTRLAPGEAEKLATLAKALLDRPDLLLNIRGSVSPKADGLVLLREQLAASQAEKLTEESWQKAREAYLAGERTLAPEVLNNLASARASALQEILRDTHGVPASQLFMLDPSRNAEVSEDGKVIVGFTLDAR</sequence>
<dbReference type="InterPro" id="IPR008023">
    <property type="entry name" value="DUF748"/>
</dbReference>
<keyword evidence="2" id="KW-0812">Transmembrane</keyword>
<dbReference type="InterPro" id="IPR052894">
    <property type="entry name" value="AsmA-related"/>
</dbReference>
<dbReference type="EMBL" id="JBHTBD010000002">
    <property type="protein sequence ID" value="MFC7294696.1"/>
    <property type="molecule type" value="Genomic_DNA"/>
</dbReference>
<evidence type="ECO:0000313" key="3">
    <source>
        <dbReference type="EMBL" id="MFC7294696.1"/>
    </source>
</evidence>
<reference evidence="4" key="1">
    <citation type="journal article" date="2019" name="Int. J. Syst. Evol. Microbiol.">
        <title>The Global Catalogue of Microorganisms (GCM) 10K type strain sequencing project: providing services to taxonomists for standard genome sequencing and annotation.</title>
        <authorList>
            <consortium name="The Broad Institute Genomics Platform"/>
            <consortium name="The Broad Institute Genome Sequencing Center for Infectious Disease"/>
            <person name="Wu L."/>
            <person name="Ma J."/>
        </authorList>
    </citation>
    <scope>NUCLEOTIDE SEQUENCE [LARGE SCALE GENOMIC DNA]</scope>
    <source>
        <strain evidence="4">CCUG 60559</strain>
    </source>
</reference>
<evidence type="ECO:0000256" key="2">
    <source>
        <dbReference type="SAM" id="Phobius"/>
    </source>
</evidence>
<feature type="compositionally biased region" description="Basic and acidic residues" evidence="1">
    <location>
        <begin position="584"/>
        <end position="595"/>
    </location>
</feature>
<feature type="compositionally biased region" description="Polar residues" evidence="1">
    <location>
        <begin position="356"/>
        <end position="371"/>
    </location>
</feature>
<organism evidence="3 4">
    <name type="scientific">Marinobacter aromaticivorans</name>
    <dbReference type="NCBI Taxonomy" id="1494078"/>
    <lineage>
        <taxon>Bacteria</taxon>
        <taxon>Pseudomonadati</taxon>
        <taxon>Pseudomonadota</taxon>
        <taxon>Gammaproteobacteria</taxon>
        <taxon>Pseudomonadales</taxon>
        <taxon>Marinobacteraceae</taxon>
        <taxon>Marinobacter</taxon>
    </lineage>
</organism>
<dbReference type="Pfam" id="PF05359">
    <property type="entry name" value="DUF748"/>
    <property type="match status" value="2"/>
</dbReference>
<gene>
    <name evidence="3" type="ORF">ACFQQA_08165</name>
</gene>
<evidence type="ECO:0000313" key="4">
    <source>
        <dbReference type="Proteomes" id="UP001596506"/>
    </source>
</evidence>
<proteinExistence type="predicted"/>
<feature type="region of interest" description="Disordered" evidence="1">
    <location>
        <begin position="356"/>
        <end position="381"/>
    </location>
</feature>
<dbReference type="RefSeq" id="WP_100687478.1">
    <property type="nucleotide sequence ID" value="NZ_JBHTBD010000002.1"/>
</dbReference>
<feature type="region of interest" description="Disordered" evidence="1">
    <location>
        <begin position="577"/>
        <end position="599"/>
    </location>
</feature>
<accession>A0ABW2ITY8</accession>
<evidence type="ECO:0000256" key="1">
    <source>
        <dbReference type="SAM" id="MobiDB-lite"/>
    </source>
</evidence>
<keyword evidence="2" id="KW-0472">Membrane</keyword>
<keyword evidence="4" id="KW-1185">Reference proteome</keyword>
<dbReference type="PANTHER" id="PTHR30441">
    <property type="entry name" value="DUF748 DOMAIN-CONTAINING PROTEIN"/>
    <property type="match status" value="1"/>
</dbReference>
<protein>
    <submittedName>
        <fullName evidence="3">DUF748 domain-containing protein</fullName>
    </submittedName>
</protein>
<dbReference type="Proteomes" id="UP001596506">
    <property type="component" value="Unassembled WGS sequence"/>
</dbReference>
<comment type="caution">
    <text evidence="3">The sequence shown here is derived from an EMBL/GenBank/DDBJ whole genome shotgun (WGS) entry which is preliminary data.</text>
</comment>
<dbReference type="PANTHER" id="PTHR30441:SF8">
    <property type="entry name" value="DUF748 DOMAIN-CONTAINING PROTEIN"/>
    <property type="match status" value="1"/>
</dbReference>
<feature type="transmembrane region" description="Helical" evidence="2">
    <location>
        <begin position="12"/>
        <end position="37"/>
    </location>
</feature>
<keyword evidence="2" id="KW-1133">Transmembrane helix</keyword>